<gene>
    <name evidence="1" type="ORF">BJ138DRAFT_1112828</name>
</gene>
<name>A0ACB8AFG5_9AGAM</name>
<proteinExistence type="predicted"/>
<dbReference type="Proteomes" id="UP000790377">
    <property type="component" value="Unassembled WGS sequence"/>
</dbReference>
<reference evidence="1" key="1">
    <citation type="journal article" date="2021" name="New Phytol.">
        <title>Evolutionary innovations through gain and loss of genes in the ectomycorrhizal Boletales.</title>
        <authorList>
            <person name="Wu G."/>
            <person name="Miyauchi S."/>
            <person name="Morin E."/>
            <person name="Kuo A."/>
            <person name="Drula E."/>
            <person name="Varga T."/>
            <person name="Kohler A."/>
            <person name="Feng B."/>
            <person name="Cao Y."/>
            <person name="Lipzen A."/>
            <person name="Daum C."/>
            <person name="Hundley H."/>
            <person name="Pangilinan J."/>
            <person name="Johnson J."/>
            <person name="Barry K."/>
            <person name="LaButti K."/>
            <person name="Ng V."/>
            <person name="Ahrendt S."/>
            <person name="Min B."/>
            <person name="Choi I.G."/>
            <person name="Park H."/>
            <person name="Plett J.M."/>
            <person name="Magnuson J."/>
            <person name="Spatafora J.W."/>
            <person name="Nagy L.G."/>
            <person name="Henrissat B."/>
            <person name="Grigoriev I.V."/>
            <person name="Yang Z.L."/>
            <person name="Xu J."/>
            <person name="Martin F.M."/>
        </authorList>
    </citation>
    <scope>NUCLEOTIDE SEQUENCE</scope>
    <source>
        <strain evidence="1">ATCC 28755</strain>
    </source>
</reference>
<protein>
    <submittedName>
        <fullName evidence="1">Uncharacterized protein</fullName>
    </submittedName>
</protein>
<sequence length="223" mass="24364">MSKSPASLQEVQPPVVTGNPPQPGPSSPRSRTGSLSSSFLDLPAAGPSNQLQSNQPPRHDGFWDTSDIDLPARARPQISSISRAKPSDASPPTLEHAARELHPPASRFEPLVRLWNQRAPVGQWTHRKSREDRDGPHEMQPTQLPPISTPPANVPDMKPPPRLPRTSSFRTAKVSAAHGFSRTHAVTADADDKVSRWDYICYCMCCPCKRADSESDVESDTGP</sequence>
<evidence type="ECO:0000313" key="1">
    <source>
        <dbReference type="EMBL" id="KAH7911920.1"/>
    </source>
</evidence>
<keyword evidence="2" id="KW-1185">Reference proteome</keyword>
<evidence type="ECO:0000313" key="2">
    <source>
        <dbReference type="Proteomes" id="UP000790377"/>
    </source>
</evidence>
<organism evidence="1 2">
    <name type="scientific">Hygrophoropsis aurantiaca</name>
    <dbReference type="NCBI Taxonomy" id="72124"/>
    <lineage>
        <taxon>Eukaryota</taxon>
        <taxon>Fungi</taxon>
        <taxon>Dikarya</taxon>
        <taxon>Basidiomycota</taxon>
        <taxon>Agaricomycotina</taxon>
        <taxon>Agaricomycetes</taxon>
        <taxon>Agaricomycetidae</taxon>
        <taxon>Boletales</taxon>
        <taxon>Coniophorineae</taxon>
        <taxon>Hygrophoropsidaceae</taxon>
        <taxon>Hygrophoropsis</taxon>
    </lineage>
</organism>
<comment type="caution">
    <text evidence="1">The sequence shown here is derived from an EMBL/GenBank/DDBJ whole genome shotgun (WGS) entry which is preliminary data.</text>
</comment>
<dbReference type="EMBL" id="MU267664">
    <property type="protein sequence ID" value="KAH7911920.1"/>
    <property type="molecule type" value="Genomic_DNA"/>
</dbReference>
<accession>A0ACB8AFG5</accession>